<protein>
    <submittedName>
        <fullName evidence="2">Uncharacterized protein</fullName>
    </submittedName>
</protein>
<dbReference type="AlphaFoldDB" id="A0AA38J9F7"/>
<reference evidence="2" key="1">
    <citation type="submission" date="2022-08" db="EMBL/GenBank/DDBJ databases">
        <authorList>
            <consortium name="DOE Joint Genome Institute"/>
            <person name="Min B."/>
            <person name="Sierra-Patev S."/>
            <person name="Naranjo-Ortiz M."/>
            <person name="Looney B."/>
            <person name="Konkel Z."/>
            <person name="Slot J.C."/>
            <person name="Sakamoto Y."/>
            <person name="Steenwyk J.L."/>
            <person name="Rokas A."/>
            <person name="Carro J."/>
            <person name="Camarero S."/>
            <person name="Ferreira P."/>
            <person name="Molpeceres G."/>
            <person name="Ruiz-duenas F.J."/>
            <person name="Serrano A."/>
            <person name="Henrissat B."/>
            <person name="Drula E."/>
            <person name="Hughes K.W."/>
            <person name="Mata J.L."/>
            <person name="Ishikawa N.K."/>
            <person name="Vargas-Isla R."/>
            <person name="Ushijima S."/>
            <person name="Smith C.A."/>
            <person name="Ahrendt S."/>
            <person name="Andreopoulos W."/>
            <person name="He G."/>
            <person name="LaButti K."/>
            <person name="Lipzen A."/>
            <person name="Ng V."/>
            <person name="Riley R."/>
            <person name="Sandor L."/>
            <person name="Barry K."/>
            <person name="Martinez A.T."/>
            <person name="Xiao Y."/>
            <person name="Gibbons J.G."/>
            <person name="Terashima K."/>
            <person name="Hibbett D.S."/>
            <person name="Grigoriev I.V."/>
        </authorList>
    </citation>
    <scope>NUCLEOTIDE SEQUENCE</scope>
    <source>
        <strain evidence="2">ET3784</strain>
    </source>
</reference>
<reference evidence="2" key="2">
    <citation type="journal article" date="2023" name="Proc. Natl. Acad. Sci. U.S.A.">
        <title>A global phylogenomic analysis of the shiitake genus Lentinula.</title>
        <authorList>
            <person name="Sierra-Patev S."/>
            <person name="Min B."/>
            <person name="Naranjo-Ortiz M."/>
            <person name="Looney B."/>
            <person name="Konkel Z."/>
            <person name="Slot J.C."/>
            <person name="Sakamoto Y."/>
            <person name="Steenwyk J.L."/>
            <person name="Rokas A."/>
            <person name="Carro J."/>
            <person name="Camarero S."/>
            <person name="Ferreira P."/>
            <person name="Molpeceres G."/>
            <person name="Ruiz-Duenas F.J."/>
            <person name="Serrano A."/>
            <person name="Henrissat B."/>
            <person name="Drula E."/>
            <person name="Hughes K.W."/>
            <person name="Mata J.L."/>
            <person name="Ishikawa N.K."/>
            <person name="Vargas-Isla R."/>
            <person name="Ushijima S."/>
            <person name="Smith C.A."/>
            <person name="Donoghue J."/>
            <person name="Ahrendt S."/>
            <person name="Andreopoulos W."/>
            <person name="He G."/>
            <person name="LaButti K."/>
            <person name="Lipzen A."/>
            <person name="Ng V."/>
            <person name="Riley R."/>
            <person name="Sandor L."/>
            <person name="Barry K."/>
            <person name="Martinez A.T."/>
            <person name="Xiao Y."/>
            <person name="Gibbons J.G."/>
            <person name="Terashima K."/>
            <person name="Grigoriev I.V."/>
            <person name="Hibbett D."/>
        </authorList>
    </citation>
    <scope>NUCLEOTIDE SEQUENCE</scope>
    <source>
        <strain evidence="2">ET3784</strain>
    </source>
</reference>
<keyword evidence="3" id="KW-1185">Reference proteome</keyword>
<gene>
    <name evidence="2" type="ORF">DFJ43DRAFT_893868</name>
</gene>
<dbReference type="Proteomes" id="UP001176059">
    <property type="component" value="Unassembled WGS sequence"/>
</dbReference>
<organism evidence="2 3">
    <name type="scientific">Lentinula guzmanii</name>
    <dbReference type="NCBI Taxonomy" id="2804957"/>
    <lineage>
        <taxon>Eukaryota</taxon>
        <taxon>Fungi</taxon>
        <taxon>Dikarya</taxon>
        <taxon>Basidiomycota</taxon>
        <taxon>Agaricomycotina</taxon>
        <taxon>Agaricomycetes</taxon>
        <taxon>Agaricomycetidae</taxon>
        <taxon>Agaricales</taxon>
        <taxon>Marasmiineae</taxon>
        <taxon>Omphalotaceae</taxon>
        <taxon>Lentinula</taxon>
    </lineage>
</organism>
<evidence type="ECO:0000313" key="3">
    <source>
        <dbReference type="Proteomes" id="UP001176059"/>
    </source>
</evidence>
<sequence>MTNERRLLHHMLFLFGLHQLHTSLRKPTRLNPWITMIMKATHGHSNVQRGHRSAQDLLSTNSEEEDARPQYARVVSGPHNMRIANILLIRINAPDAQRRRERDSPYWELEIKSTELFGS</sequence>
<feature type="region of interest" description="Disordered" evidence="1">
    <location>
        <begin position="44"/>
        <end position="69"/>
    </location>
</feature>
<accession>A0AA38J9F7</accession>
<proteinExistence type="predicted"/>
<name>A0AA38J9F7_9AGAR</name>
<evidence type="ECO:0000313" key="2">
    <source>
        <dbReference type="EMBL" id="KAJ3713496.1"/>
    </source>
</evidence>
<comment type="caution">
    <text evidence="2">The sequence shown here is derived from an EMBL/GenBank/DDBJ whole genome shotgun (WGS) entry which is preliminary data.</text>
</comment>
<dbReference type="EMBL" id="JANVFO010000098">
    <property type="protein sequence ID" value="KAJ3713496.1"/>
    <property type="molecule type" value="Genomic_DNA"/>
</dbReference>
<evidence type="ECO:0000256" key="1">
    <source>
        <dbReference type="SAM" id="MobiDB-lite"/>
    </source>
</evidence>